<evidence type="ECO:0000259" key="2">
    <source>
        <dbReference type="Pfam" id="PF05860"/>
    </source>
</evidence>
<feature type="domain" description="CHAT" evidence="3">
    <location>
        <begin position="1383"/>
        <end position="1672"/>
    </location>
</feature>
<sequence length="1674" mass="171549">MNPAGIVFGSGASLNVPAAFTATTATGIGFGGEWFKAYGTNDYSALAANPDAFRFDSAQAGAIVNAGDLTVEQGENLSLVAGTVVNTGTLRSPGGNITVMALPGTGLVRLKGNGQILSLDLALPADGQGESLPFTPLMLPELLTGSEVETGLTVNSDRTIQTNGTILPTQAGTAIISGTLDASNPAARQVGGTVNVLGNQVGLFDANINASGARGGGTVLLGGDYQGQGTLPNASSTYVSSDSRINANARRNGEGGRVIVWADEATRVHGNITARGGLNSGNGGFVETSSRQFLDIATTPDVTAAVGLGGTWLIDPKNIEIVEGFGSSNMNTPNPFSSNGDGAILGVGLILQALTGGANVEITTGDLGTEAGDITLSTPLDFEGTGDNTLRLEAYNDININAPIFDSVPGGDLLNLEFFTDIDLNDTGAVNVNASIETGGGNVSFFTHDTNISTEGSITSGTGAISIGGENFSNEGNVSSSTGAITVTGENDNFINFINEGNVSSSTGAITVTGENFSNEGNVTSGTGAIRIDGINFINEGNVSSSTGEISIEGNNFINQGNIESTNGIIRVEVLEQIINDADATIRSTSGSIFLGSDSTAINNGTISSGSGAVTLEATESFTNTAQGTIATDNSPIAIKAQNVRTAGEIESINGAITLQADAIVTAGDSTITTTSGAITLNADQITTNAGNSIKTTTGAIALNADSFNLDPTSVVDAGSSDITLKTDAITIALNDINGILSLTTEELATFQTTGTVIIGHPGDTGSVNIGSLGAIDLSNETFNLILYGGDVTFSNGFTLPDNKTLTFNTGAIASAPSGIDISIGGTSGKVVFNTTGSVGTTANPLSTAIAQVTAPSVAANLFLTNNQTLDLGTSTVTGDLGIQTTTGDLNDSGIITVGGNSNFSTTQSNADINLDQLNVAGAIGVATVGATGNATIINATGLTLTPTTIEGNLTASATTGNITAQDITARGGITLTTTGNIEASLLDSSSLSGQAGGAINLTSRDGIISTGNITSSGTTGGEINLSSSDGAISTGNITSSGTTGGEINLSSSDGIISTGNITSSGITGGEINLNAKESITTGVIDSSGSSGDGGDVTLDPSGDIQVSSINAQGGNLGVGGDVDITTNQFFRATDTFITSNGSTASISTIGGNGGGNITIRHGGGGVIPFAVGDATTNGTAGAITRGESVIAPLQSFRFTEISEDGNIQIISVDDPNPPVPPDNPVINFVDLTSPQENTNFLPIQSEESETLETDKSLSRDYENYFGLGESKSVTLAEAQNLLRRVESETGIKSAVVYAVFVSESLTPTPATAQGSAPDNGQSSVWRSQTRSDRDRLELMLITAQGKPIRKSLDVTRAEVIAVTKQFRLTVTNRRDSRDYLTPAKQMYDWLLAPLEAELQNLGINNLVYITDTGLRTTPLAALHDGKGFAIERYSISLMPSLSLTDPRYSDLRNAQVLAMGASEFSDNRPLPAVPVELATITQTWQGKSFLNSGFTLDNLKQQRALSSYNIIHLATHAEFLPGKPTNSYIQLSDRKLPPIQLPSLGWTKPPVDLLVLSACRTAVGDEQVELGFAGLAVQAGVKSVLASLWGVNDEGTLGLMSEFYQQLKAAPVKAEALRQAQLAMLKGEVRIEAGELVTSEGRLSLPPELARVGDQSLTHPFYWGAFTLIGNPW</sequence>
<dbReference type="InterPro" id="IPR008638">
    <property type="entry name" value="FhaB/CdiA-like_TPS"/>
</dbReference>
<gene>
    <name evidence="4" type="ORF">KME25_29755</name>
</gene>
<protein>
    <submittedName>
        <fullName evidence="4">CHAT domain-containing protein</fullName>
    </submittedName>
</protein>
<accession>A0A951PSL4</accession>
<dbReference type="Pfam" id="PF18886">
    <property type="entry name" value="DUF5649"/>
    <property type="match status" value="1"/>
</dbReference>
<reference evidence="4" key="1">
    <citation type="submission" date="2021-05" db="EMBL/GenBank/DDBJ databases">
        <authorList>
            <person name="Pietrasiak N."/>
            <person name="Ward R."/>
            <person name="Stajich J.E."/>
            <person name="Kurbessoian T."/>
        </authorList>
    </citation>
    <scope>NUCLEOTIDE SEQUENCE</scope>
    <source>
        <strain evidence="4">CPER-KK1</strain>
    </source>
</reference>
<feature type="region of interest" description="Disordered" evidence="1">
    <location>
        <begin position="1308"/>
        <end position="1331"/>
    </location>
</feature>
<comment type="caution">
    <text evidence="4">The sequence shown here is derived from an EMBL/GenBank/DDBJ whole genome shotgun (WGS) entry which is preliminary data.</text>
</comment>
<organism evidence="4 5">
    <name type="scientific">Symplocastrum torsivum CPER-KK1</name>
    <dbReference type="NCBI Taxonomy" id="450513"/>
    <lineage>
        <taxon>Bacteria</taxon>
        <taxon>Bacillati</taxon>
        <taxon>Cyanobacteriota</taxon>
        <taxon>Cyanophyceae</taxon>
        <taxon>Oscillatoriophycideae</taxon>
        <taxon>Oscillatoriales</taxon>
        <taxon>Microcoleaceae</taxon>
        <taxon>Symplocastrum</taxon>
    </lineage>
</organism>
<dbReference type="Proteomes" id="UP000753908">
    <property type="component" value="Unassembled WGS sequence"/>
</dbReference>
<proteinExistence type="predicted"/>
<dbReference type="InterPro" id="IPR011050">
    <property type="entry name" value="Pectin_lyase_fold/virulence"/>
</dbReference>
<dbReference type="Pfam" id="PF05860">
    <property type="entry name" value="TPS"/>
    <property type="match status" value="1"/>
</dbReference>
<dbReference type="InterPro" id="IPR043709">
    <property type="entry name" value="DUF5649"/>
</dbReference>
<name>A0A951PSL4_9CYAN</name>
<dbReference type="InterPro" id="IPR024983">
    <property type="entry name" value="CHAT_dom"/>
</dbReference>
<feature type="domain" description="Filamentous haemagglutinin FhaB/tRNA nuclease CdiA-like TPS" evidence="2">
    <location>
        <begin position="1"/>
        <end position="117"/>
    </location>
</feature>
<evidence type="ECO:0000259" key="3">
    <source>
        <dbReference type="Pfam" id="PF12770"/>
    </source>
</evidence>
<dbReference type="Pfam" id="PF12770">
    <property type="entry name" value="CHAT"/>
    <property type="match status" value="1"/>
</dbReference>
<evidence type="ECO:0000313" key="4">
    <source>
        <dbReference type="EMBL" id="MBW4548584.1"/>
    </source>
</evidence>
<feature type="compositionally biased region" description="Polar residues" evidence="1">
    <location>
        <begin position="1308"/>
        <end position="1329"/>
    </location>
</feature>
<evidence type="ECO:0000313" key="5">
    <source>
        <dbReference type="Proteomes" id="UP000753908"/>
    </source>
</evidence>
<evidence type="ECO:0000256" key="1">
    <source>
        <dbReference type="SAM" id="MobiDB-lite"/>
    </source>
</evidence>
<dbReference type="InterPro" id="IPR012334">
    <property type="entry name" value="Pectin_lyas_fold"/>
</dbReference>
<dbReference type="SUPFAM" id="SSF51126">
    <property type="entry name" value="Pectin lyase-like"/>
    <property type="match status" value="1"/>
</dbReference>
<dbReference type="Gene3D" id="2.160.20.10">
    <property type="entry name" value="Single-stranded right-handed beta-helix, Pectin lyase-like"/>
    <property type="match status" value="1"/>
</dbReference>
<dbReference type="EMBL" id="JAHHIF010000065">
    <property type="protein sequence ID" value="MBW4548584.1"/>
    <property type="molecule type" value="Genomic_DNA"/>
</dbReference>
<reference evidence="4" key="2">
    <citation type="journal article" date="2022" name="Microbiol. Resour. Announc.">
        <title>Metagenome Sequencing to Explore Phylogenomics of Terrestrial Cyanobacteria.</title>
        <authorList>
            <person name="Ward R.D."/>
            <person name="Stajich J.E."/>
            <person name="Johansen J.R."/>
            <person name="Huntemann M."/>
            <person name="Clum A."/>
            <person name="Foster B."/>
            <person name="Foster B."/>
            <person name="Roux S."/>
            <person name="Palaniappan K."/>
            <person name="Varghese N."/>
            <person name="Mukherjee S."/>
            <person name="Reddy T.B.K."/>
            <person name="Daum C."/>
            <person name="Copeland A."/>
            <person name="Chen I.A."/>
            <person name="Ivanova N.N."/>
            <person name="Kyrpides N.C."/>
            <person name="Shapiro N."/>
            <person name="Eloe-Fadrosh E.A."/>
            <person name="Pietrasiak N."/>
        </authorList>
    </citation>
    <scope>NUCLEOTIDE SEQUENCE</scope>
    <source>
        <strain evidence="4">CPER-KK1</strain>
    </source>
</reference>